<evidence type="ECO:0000256" key="2">
    <source>
        <dbReference type="SAM" id="SignalP"/>
    </source>
</evidence>
<dbReference type="SUPFAM" id="SSF51004">
    <property type="entry name" value="C-terminal (heme d1) domain of cytochrome cd1-nitrite reductase"/>
    <property type="match status" value="1"/>
</dbReference>
<dbReference type="Proteomes" id="UP001446871">
    <property type="component" value="Unassembled WGS sequence"/>
</dbReference>
<accession>A0ABR1UY87</accession>
<feature type="chain" id="PRO_5045790601" evidence="2">
    <location>
        <begin position="17"/>
        <end position="407"/>
    </location>
</feature>
<dbReference type="PANTHER" id="PTHR30344:SF1">
    <property type="entry name" value="6-PHOSPHOGLUCONOLACTONASE"/>
    <property type="match status" value="1"/>
</dbReference>
<feature type="signal peptide" evidence="2">
    <location>
        <begin position="1"/>
        <end position="16"/>
    </location>
</feature>
<dbReference type="Pfam" id="PF10282">
    <property type="entry name" value="Lactonase"/>
    <property type="match status" value="1"/>
</dbReference>
<name>A0ABR1UY87_9PEZI</name>
<evidence type="ECO:0000313" key="4">
    <source>
        <dbReference type="Proteomes" id="UP001446871"/>
    </source>
</evidence>
<protein>
    <submittedName>
        <fullName evidence="3">Carboxy-cis- cis-muconate cyclase</fullName>
    </submittedName>
</protein>
<keyword evidence="2" id="KW-0732">Signal</keyword>
<comment type="similarity">
    <text evidence="1">Belongs to the cycloisomerase 2 family.</text>
</comment>
<dbReference type="InterPro" id="IPR011048">
    <property type="entry name" value="Haem_d1_sf"/>
</dbReference>
<dbReference type="InterPro" id="IPR019405">
    <property type="entry name" value="Lactonase_7-beta_prop"/>
</dbReference>
<gene>
    <name evidence="3" type="ORF">PG996_008537</name>
</gene>
<dbReference type="InterPro" id="IPR050282">
    <property type="entry name" value="Cycloisomerase_2"/>
</dbReference>
<dbReference type="PANTHER" id="PTHR30344">
    <property type="entry name" value="6-PHOSPHOGLUCONOLACTONASE-RELATED"/>
    <property type="match status" value="1"/>
</dbReference>
<reference evidence="3 4" key="1">
    <citation type="submission" date="2023-01" db="EMBL/GenBank/DDBJ databases">
        <title>Analysis of 21 Apiospora genomes using comparative genomics revels a genus with tremendous synthesis potential of carbohydrate active enzymes and secondary metabolites.</title>
        <authorList>
            <person name="Sorensen T."/>
        </authorList>
    </citation>
    <scope>NUCLEOTIDE SEQUENCE [LARGE SCALE GENOMIC DNA]</scope>
    <source>
        <strain evidence="3 4">CBS 83171</strain>
    </source>
</reference>
<keyword evidence="4" id="KW-1185">Reference proteome</keyword>
<proteinExistence type="inferred from homology"/>
<evidence type="ECO:0000256" key="1">
    <source>
        <dbReference type="ARBA" id="ARBA00005564"/>
    </source>
</evidence>
<sequence length="407" mass="43384">MVRLTSMLLNLGLALAAPSLIARQDQGAVNKKLIVGAAGQILSFQFDGKTFKPISQVKEEGKAASWMIFKQPNHLYAVDENSATLRLFNYDPATGKVSDKPVSEQTGSPGVVSLEFNKDKTRLLGGSYSNGTVDVWDVSAGDGAMKFIKNTTLTGELLNPKHTTHRAHQIVPEITGRYFAVNDLGGDAIHILDSKKDFNVTSVTKVEPVGCGPRHGGFLSTNPGAPNPAILPTHYVVLCETMNLVQLFSIEKKPDETLALTHVQTMSSYGTIPPANATSAAAGELTVARNSKDIYVTNRLSGNATDNVAFFTFTTANGKASLTFMNQVSSGGISPRMMSLSRDKDQSIMFVANTMGENGIVALQRSEKCGSLTGKPMATIVNTTISKEVGGFGPQFVLEIPAPAKSA</sequence>
<dbReference type="Gene3D" id="2.130.10.10">
    <property type="entry name" value="YVTN repeat-like/Quinoprotein amine dehydrogenase"/>
    <property type="match status" value="1"/>
</dbReference>
<comment type="caution">
    <text evidence="3">The sequence shown here is derived from an EMBL/GenBank/DDBJ whole genome shotgun (WGS) entry which is preliminary data.</text>
</comment>
<dbReference type="InterPro" id="IPR015943">
    <property type="entry name" value="WD40/YVTN_repeat-like_dom_sf"/>
</dbReference>
<evidence type="ECO:0000313" key="3">
    <source>
        <dbReference type="EMBL" id="KAK8063885.1"/>
    </source>
</evidence>
<dbReference type="EMBL" id="JAQQWM010000005">
    <property type="protein sequence ID" value="KAK8063885.1"/>
    <property type="molecule type" value="Genomic_DNA"/>
</dbReference>
<organism evidence="3 4">
    <name type="scientific">Apiospora saccharicola</name>
    <dbReference type="NCBI Taxonomy" id="335842"/>
    <lineage>
        <taxon>Eukaryota</taxon>
        <taxon>Fungi</taxon>
        <taxon>Dikarya</taxon>
        <taxon>Ascomycota</taxon>
        <taxon>Pezizomycotina</taxon>
        <taxon>Sordariomycetes</taxon>
        <taxon>Xylariomycetidae</taxon>
        <taxon>Amphisphaeriales</taxon>
        <taxon>Apiosporaceae</taxon>
        <taxon>Apiospora</taxon>
    </lineage>
</organism>